<keyword evidence="1" id="KW-0812">Transmembrane</keyword>
<keyword evidence="1" id="KW-0472">Membrane</keyword>
<evidence type="ECO:0000313" key="3">
    <source>
        <dbReference type="Proteomes" id="UP000783287"/>
    </source>
</evidence>
<reference evidence="2" key="1">
    <citation type="submission" date="2020-04" db="EMBL/GenBank/DDBJ databases">
        <authorList>
            <person name="Zhang T."/>
        </authorList>
    </citation>
    <scope>NUCLEOTIDE SEQUENCE</scope>
    <source>
        <strain evidence="2">HKST-UBA14</strain>
    </source>
</reference>
<sequence length="90" mass="9518">MSRDNSAISLLTGIVLGGLIGAGIGMVMAPQSGEETRKQLKDKGDDALKQAKVNIDKFKKENVDPLINKVQDAVTNKTAPTTAAKPKAKK</sequence>
<evidence type="ECO:0000256" key="1">
    <source>
        <dbReference type="SAM" id="Phobius"/>
    </source>
</evidence>
<dbReference type="EMBL" id="JAGQLK010000073">
    <property type="protein sequence ID" value="MCA9383459.1"/>
    <property type="molecule type" value="Genomic_DNA"/>
</dbReference>
<feature type="transmembrane region" description="Helical" evidence="1">
    <location>
        <begin position="6"/>
        <end position="29"/>
    </location>
</feature>
<name>A0A955RJH3_9BACT</name>
<proteinExistence type="predicted"/>
<comment type="caution">
    <text evidence="2">The sequence shown here is derived from an EMBL/GenBank/DDBJ whole genome shotgun (WGS) entry which is preliminary data.</text>
</comment>
<gene>
    <name evidence="2" type="ORF">KC909_03775</name>
</gene>
<dbReference type="PANTHER" id="PTHR35792">
    <property type="entry name" value="GENERAL STRESS PROTEIN"/>
    <property type="match status" value="1"/>
</dbReference>
<evidence type="ECO:0000313" key="2">
    <source>
        <dbReference type="EMBL" id="MCA9383459.1"/>
    </source>
</evidence>
<organism evidence="2 3">
    <name type="scientific">Candidatus Dojkabacteria bacterium</name>
    <dbReference type="NCBI Taxonomy" id="2099670"/>
    <lineage>
        <taxon>Bacteria</taxon>
        <taxon>Candidatus Dojkabacteria</taxon>
    </lineage>
</organism>
<dbReference type="InterPro" id="IPR052928">
    <property type="entry name" value="Desiccation-related_membrane"/>
</dbReference>
<reference evidence="2" key="2">
    <citation type="journal article" date="2021" name="Microbiome">
        <title>Successional dynamics and alternative stable states in a saline activated sludge microbial community over 9 years.</title>
        <authorList>
            <person name="Wang Y."/>
            <person name="Ye J."/>
            <person name="Ju F."/>
            <person name="Liu L."/>
            <person name="Boyd J.A."/>
            <person name="Deng Y."/>
            <person name="Parks D.H."/>
            <person name="Jiang X."/>
            <person name="Yin X."/>
            <person name="Woodcroft B.J."/>
            <person name="Tyson G.W."/>
            <person name="Hugenholtz P."/>
            <person name="Polz M.F."/>
            <person name="Zhang T."/>
        </authorList>
    </citation>
    <scope>NUCLEOTIDE SEQUENCE</scope>
    <source>
        <strain evidence="2">HKST-UBA14</strain>
    </source>
</reference>
<keyword evidence="1" id="KW-1133">Transmembrane helix</keyword>
<dbReference type="Pfam" id="PF12732">
    <property type="entry name" value="YtxH"/>
    <property type="match status" value="1"/>
</dbReference>
<dbReference type="PANTHER" id="PTHR35792:SF2">
    <property type="entry name" value="GENERAL STRESS PROTEIN"/>
    <property type="match status" value="1"/>
</dbReference>
<accession>A0A955RJH3</accession>
<protein>
    <submittedName>
        <fullName evidence="2">YtxH domain-containing protein</fullName>
    </submittedName>
</protein>
<dbReference type="InterPro" id="IPR024623">
    <property type="entry name" value="YtxH"/>
</dbReference>
<dbReference type="Proteomes" id="UP000783287">
    <property type="component" value="Unassembled WGS sequence"/>
</dbReference>
<dbReference type="AlphaFoldDB" id="A0A955RJH3"/>